<dbReference type="NCBIfam" id="NF047352">
    <property type="entry name" value="P_loop_sacsin"/>
    <property type="match status" value="1"/>
</dbReference>
<dbReference type="OrthoDB" id="9802640at2"/>
<dbReference type="HOGENOM" id="CLU_011165_0_0_6"/>
<dbReference type="EMBL" id="CP003837">
    <property type="protein sequence ID" value="AGH46822.1"/>
    <property type="molecule type" value="Genomic_DNA"/>
</dbReference>
<name>K6ZVG6_9ALTE</name>
<dbReference type="InterPro" id="IPR052957">
    <property type="entry name" value="Auxin_embryo_med"/>
</dbReference>
<dbReference type="Pfam" id="PF25794">
    <property type="entry name" value="SACS"/>
    <property type="match status" value="1"/>
</dbReference>
<dbReference type="PANTHER" id="PTHR32387:SF0">
    <property type="entry name" value="PROTEIN NO VEIN"/>
    <property type="match status" value="1"/>
</dbReference>
<reference evidence="3 4" key="1">
    <citation type="journal article" date="2013" name="Genome Announc.">
        <title>Complete Genome Sequence of Glaciecola psychrophila Strain 170T.</title>
        <authorList>
            <person name="Yin J."/>
            <person name="Chen J."/>
            <person name="Liu G."/>
            <person name="Yu Y."/>
            <person name="Song L."/>
            <person name="Wang X."/>
            <person name="Qu X."/>
        </authorList>
    </citation>
    <scope>NUCLEOTIDE SEQUENCE [LARGE SCALE GENOMIC DNA]</scope>
    <source>
        <strain evidence="3 4">170</strain>
    </source>
</reference>
<dbReference type="SUPFAM" id="SSF55874">
    <property type="entry name" value="ATPase domain of HSP90 chaperone/DNA topoisomerase II/histidine kinase"/>
    <property type="match status" value="1"/>
</dbReference>
<organism evidence="3 4">
    <name type="scientific">Paraglaciecola psychrophila 170</name>
    <dbReference type="NCBI Taxonomy" id="1129794"/>
    <lineage>
        <taxon>Bacteria</taxon>
        <taxon>Pseudomonadati</taxon>
        <taxon>Pseudomonadota</taxon>
        <taxon>Gammaproteobacteria</taxon>
        <taxon>Alteromonadales</taxon>
        <taxon>Alteromonadaceae</taxon>
        <taxon>Paraglaciecola</taxon>
    </lineage>
</organism>
<keyword evidence="4" id="KW-1185">Reference proteome</keyword>
<dbReference type="Proteomes" id="UP000011864">
    <property type="component" value="Chromosome"/>
</dbReference>
<dbReference type="eggNOG" id="COG0326">
    <property type="taxonomic scope" value="Bacteria"/>
</dbReference>
<dbReference type="RefSeq" id="WP_007642392.1">
    <property type="nucleotide sequence ID" value="NC_020514.1"/>
</dbReference>
<proteinExistence type="predicted"/>
<dbReference type="InterPro" id="IPR058210">
    <property type="entry name" value="SACS/Nov_dom"/>
</dbReference>
<dbReference type="Gene3D" id="3.30.565.10">
    <property type="entry name" value="Histidine kinase-like ATPase, C-terminal domain"/>
    <property type="match status" value="1"/>
</dbReference>
<sequence>MSANFESFEELYKKRKDWVESNRKNDFEDGILNLLTELYPDNAHFIYELLQNAEDAEASEIHFSLSESCLIVKHNAKRQFTFEDVNSITGIGNTTKKDDVVQIGKFGVGFKAVFSYTTSPRVFSNQYSFEIRDLVIPHKINNNYEGHYETIFEFPFNSSNKLPKDAFIEIKKGLDTLSVKILLFLQNIKKITWEIESHKTATIRKVNEIGDYISIEKKSRDGLITLTHWLRFNRWLQGYIGLCVSIAYKLDYKTKNITEFNPKKGLDEQFKIVIDLQSNVSVYFPAEKETSNLKFNINAPFASTVARDSIQNRPENEILIEEIAKLTADSLSLIKNHKMLNASVFDVLPNSDDNISEFYLPIRNRVNKAFHLMDLVPCKNENYLSSHNVYESPSSFRAFFKVNDLKYFVERKEEKINWLVPIQGGRQKQFISDLRIHKWGIEELYSFLDTVAGEGSSDSCDFDEDKVFRKWLLSKEIKWIKDFYCFLLKECDAEDDYGDQPIDGVSLFSILLTTKNKLVRAKDCYFPTKLGQGEIHILNSNFFPNKKEDVDEKTNKFFNAIGVNTYGEKEKVNSILEKHYRKESITVTTDERISHIKLFINYFLNENNQHDVGLFKSTHFIYVERDGKNYYADPAVTYLPESYIELNLSLYFKHLPNKNRFAVSDAYLNSGIEIGSLVNFFKWVGCISNIGIIETHTSSNPEARYLRGSCGKRTSYEVNKDYTITNLKIMLSSNSIEVSKFLLNLLNNSYNRYNYSRAKYRPNQSEGFRYAESFLLFNLKSTSWIPTKDGRFLSPRSITSKLIHSEFSNIKNKELLEDIELFSEENKLIASSDEKQQKAQELGFETSEKYERAKWFADLSESEQVRFMDEVANRKENENEPPNYTSRNPEHRESRIREEVQAAPLKEKQVRERSVAVNKNEVIEQAKEYLVAQYTDPDGIQICQVCIEELPFRKLKDGEYYFESIEFDKENKKSIYQNYLCLCPLHSAMFKHANEYTGSLTGLLDLAENNRIEIKLAGEIESIYFTDIHLLDLKTIVEGTQSITALAKDIELSKKLESDTTATPPSSLSDYNEKKIEIRGKYLYFMGVEFTKEKMNWKSAYLYPDSKSKWCLSSRASVVTRFDSQREAEDWWSAFAEYRRVTNSYLIMQKPPVKKSNVNLTVKPTVAPTSTSYGYSSEKGTCPVCGGTGGGGGNCYKCEGTGWA</sequence>
<dbReference type="AlphaFoldDB" id="K6ZVG6"/>
<dbReference type="KEGG" id="gps:C427_4723"/>
<protein>
    <recommendedName>
        <fullName evidence="2">Sacsin/Nov domain-containing protein</fullName>
    </recommendedName>
</protein>
<gene>
    <name evidence="3" type="ORF">C427_4723</name>
</gene>
<evidence type="ECO:0000313" key="4">
    <source>
        <dbReference type="Proteomes" id="UP000011864"/>
    </source>
</evidence>
<feature type="region of interest" description="Disordered" evidence="1">
    <location>
        <begin position="872"/>
        <end position="895"/>
    </location>
</feature>
<dbReference type="PANTHER" id="PTHR32387">
    <property type="entry name" value="WU:FJ29H11"/>
    <property type="match status" value="1"/>
</dbReference>
<dbReference type="PATRIC" id="fig|1129794.4.peg.4703"/>
<accession>K6ZVG6</accession>
<evidence type="ECO:0000259" key="2">
    <source>
        <dbReference type="Pfam" id="PF25794"/>
    </source>
</evidence>
<dbReference type="STRING" id="1129794.C427_4723"/>
<evidence type="ECO:0000313" key="3">
    <source>
        <dbReference type="EMBL" id="AGH46822.1"/>
    </source>
</evidence>
<feature type="domain" description="Sacsin/Nov" evidence="2">
    <location>
        <begin position="31"/>
        <end position="133"/>
    </location>
</feature>
<evidence type="ECO:0000256" key="1">
    <source>
        <dbReference type="SAM" id="MobiDB-lite"/>
    </source>
</evidence>
<dbReference type="InterPro" id="IPR036890">
    <property type="entry name" value="HATPase_C_sf"/>
</dbReference>